<keyword evidence="1" id="KW-1133">Transmembrane helix</keyword>
<evidence type="ECO:0000256" key="1">
    <source>
        <dbReference type="SAM" id="Phobius"/>
    </source>
</evidence>
<dbReference type="Gene3D" id="1.20.1250.20">
    <property type="entry name" value="MFS general substrate transporter like domains"/>
    <property type="match status" value="1"/>
</dbReference>
<proteinExistence type="predicted"/>
<keyword evidence="1" id="KW-0472">Membrane</keyword>
<dbReference type="STRING" id="76728.AQ490_24065"/>
<evidence type="ECO:0008006" key="4">
    <source>
        <dbReference type="Google" id="ProtNLM"/>
    </source>
</evidence>
<dbReference type="Proteomes" id="UP000050867">
    <property type="component" value="Unassembled WGS sequence"/>
</dbReference>
<dbReference type="EMBL" id="LLZU01000020">
    <property type="protein sequence ID" value="KRV48621.1"/>
    <property type="molecule type" value="Genomic_DNA"/>
</dbReference>
<organism evidence="2 3">
    <name type="scientific">Wenjunlia vitaminophila</name>
    <name type="common">Streptomyces vitaminophilus</name>
    <dbReference type="NCBI Taxonomy" id="76728"/>
    <lineage>
        <taxon>Bacteria</taxon>
        <taxon>Bacillati</taxon>
        <taxon>Actinomycetota</taxon>
        <taxon>Actinomycetes</taxon>
        <taxon>Kitasatosporales</taxon>
        <taxon>Streptomycetaceae</taxon>
        <taxon>Wenjunlia</taxon>
    </lineage>
</organism>
<sequence>MSGVATASIGWIDSVIALIAIDGFAVMTQAVIGVSLRTRLIPDRMLGRVTAVFRTLSTGASALGAFAGGSLAQAMGLSWPFFIGGAVAILLGPALFRWLSNSRVAAALPAGNPVSEEAA</sequence>
<evidence type="ECO:0000313" key="2">
    <source>
        <dbReference type="EMBL" id="KRV48621.1"/>
    </source>
</evidence>
<comment type="caution">
    <text evidence="2">The sequence shown here is derived from an EMBL/GenBank/DDBJ whole genome shotgun (WGS) entry which is preliminary data.</text>
</comment>
<keyword evidence="3" id="KW-1185">Reference proteome</keyword>
<dbReference type="SUPFAM" id="SSF103473">
    <property type="entry name" value="MFS general substrate transporter"/>
    <property type="match status" value="1"/>
</dbReference>
<feature type="transmembrane region" description="Helical" evidence="1">
    <location>
        <begin position="15"/>
        <end position="34"/>
    </location>
</feature>
<reference evidence="2 3" key="1">
    <citation type="submission" date="2015-10" db="EMBL/GenBank/DDBJ databases">
        <title>Draft genome sequence of pyrrolomycin-producing Streptomyces vitaminophilus.</title>
        <authorList>
            <person name="Graham D.E."/>
            <person name="Mahan K.M."/>
            <person name="Klingeman D.M."/>
            <person name="Hettich R.L."/>
            <person name="Parry R.J."/>
        </authorList>
    </citation>
    <scope>NUCLEOTIDE SEQUENCE [LARGE SCALE GENOMIC DNA]</scope>
    <source>
        <strain evidence="2 3">ATCC 31673</strain>
    </source>
</reference>
<name>A0A0T6LRB6_WENVI</name>
<gene>
    <name evidence="2" type="ORF">AQ490_24065</name>
</gene>
<feature type="transmembrane region" description="Helical" evidence="1">
    <location>
        <begin position="79"/>
        <end position="99"/>
    </location>
</feature>
<protein>
    <recommendedName>
        <fullName evidence="4">Major facilitator superfamily (MFS) profile domain-containing protein</fullName>
    </recommendedName>
</protein>
<dbReference type="AlphaFoldDB" id="A0A0T6LRB6"/>
<dbReference type="InterPro" id="IPR036259">
    <property type="entry name" value="MFS_trans_sf"/>
</dbReference>
<feature type="transmembrane region" description="Helical" evidence="1">
    <location>
        <begin position="46"/>
        <end position="67"/>
    </location>
</feature>
<keyword evidence="1" id="KW-0812">Transmembrane</keyword>
<accession>A0A0T6LRB6</accession>
<evidence type="ECO:0000313" key="3">
    <source>
        <dbReference type="Proteomes" id="UP000050867"/>
    </source>
</evidence>